<comment type="caution">
    <text evidence="2">The sequence shown here is derived from an EMBL/GenBank/DDBJ whole genome shotgun (WGS) entry which is preliminary data.</text>
</comment>
<name>A0AAE1RCX2_9SOLA</name>
<feature type="compositionally biased region" description="Low complexity" evidence="1">
    <location>
        <begin position="13"/>
        <end position="30"/>
    </location>
</feature>
<accession>A0AAE1RCX2</accession>
<dbReference type="EMBL" id="JAVYJV010000017">
    <property type="protein sequence ID" value="KAK4349305.1"/>
    <property type="molecule type" value="Genomic_DNA"/>
</dbReference>
<dbReference type="GO" id="GO:0010597">
    <property type="term" value="P:green leaf volatile biosynthetic process"/>
    <property type="evidence" value="ECO:0007669"/>
    <property type="project" value="UniProtKB-ARBA"/>
</dbReference>
<dbReference type="PANTHER" id="PTHR14000:SF45">
    <property type="entry name" value="FINGER CCCH DOMAIN PROTEIN, PUTATIVE (DUF3755)-RELATED"/>
    <property type="match status" value="1"/>
</dbReference>
<sequence>MESSSGMMNIKEGNMNASNSCSGNNNSIGGRDNSSPTSFQQNQVSMDWTLEEQALLEEGLVKYASETSISRYAKIAISLKNKTVRDVALRCKWTSKKENSKRRKDDANLLKKNKDRKAQGMRVKKNSQEKMTDPTAVSSPVVMQPVGYAPYAQGVVSNKSEGFASYHATSVTTQLIHQNARIFEQISANLVTHQIHENTRLLCQARDNIFKILTKYVQNLNESSCALRQMPPLPVKLNEELANSILPPSTHALG</sequence>
<keyword evidence="3" id="KW-1185">Reference proteome</keyword>
<feature type="compositionally biased region" description="Basic and acidic residues" evidence="1">
    <location>
        <begin position="95"/>
        <end position="109"/>
    </location>
</feature>
<evidence type="ECO:0000313" key="2">
    <source>
        <dbReference type="EMBL" id="KAK4349305.1"/>
    </source>
</evidence>
<dbReference type="GO" id="GO:0000976">
    <property type="term" value="F:transcription cis-regulatory region binding"/>
    <property type="evidence" value="ECO:0007669"/>
    <property type="project" value="UniProtKB-ARBA"/>
</dbReference>
<feature type="region of interest" description="Disordered" evidence="1">
    <location>
        <begin position="95"/>
        <end position="136"/>
    </location>
</feature>
<evidence type="ECO:0000256" key="1">
    <source>
        <dbReference type="SAM" id="MobiDB-lite"/>
    </source>
</evidence>
<dbReference type="Gene3D" id="1.10.10.60">
    <property type="entry name" value="Homeodomain-like"/>
    <property type="match status" value="1"/>
</dbReference>
<dbReference type="AlphaFoldDB" id="A0AAE1RCX2"/>
<dbReference type="CDD" id="cd00167">
    <property type="entry name" value="SANT"/>
    <property type="match status" value="1"/>
</dbReference>
<dbReference type="InterPro" id="IPR022228">
    <property type="entry name" value="DUF3755"/>
</dbReference>
<feature type="compositionally biased region" description="Polar residues" evidence="1">
    <location>
        <begin position="32"/>
        <end position="41"/>
    </location>
</feature>
<evidence type="ECO:0000313" key="3">
    <source>
        <dbReference type="Proteomes" id="UP001291623"/>
    </source>
</evidence>
<proteinExistence type="predicted"/>
<gene>
    <name evidence="2" type="ORF">RND71_032060</name>
</gene>
<dbReference type="PANTHER" id="PTHR14000">
    <property type="entry name" value="FINGER CCCH DOMAIN PROTEIN, PUTATIVE (DUF3755)-RELATED"/>
    <property type="match status" value="1"/>
</dbReference>
<reference evidence="2" key="1">
    <citation type="submission" date="2023-12" db="EMBL/GenBank/DDBJ databases">
        <title>Genome assembly of Anisodus tanguticus.</title>
        <authorList>
            <person name="Wang Y.-J."/>
        </authorList>
    </citation>
    <scope>NUCLEOTIDE SEQUENCE</scope>
    <source>
        <strain evidence="2">KB-2021</strain>
        <tissue evidence="2">Leaf</tissue>
    </source>
</reference>
<protein>
    <recommendedName>
        <fullName evidence="4">Myb-like domain-containing protein</fullName>
    </recommendedName>
</protein>
<dbReference type="Proteomes" id="UP001291623">
    <property type="component" value="Unassembled WGS sequence"/>
</dbReference>
<dbReference type="InterPro" id="IPR001005">
    <property type="entry name" value="SANT/Myb"/>
</dbReference>
<dbReference type="Pfam" id="PF12579">
    <property type="entry name" value="DUF3755"/>
    <property type="match status" value="1"/>
</dbReference>
<feature type="region of interest" description="Disordered" evidence="1">
    <location>
        <begin position="1"/>
        <end position="41"/>
    </location>
</feature>
<evidence type="ECO:0008006" key="4">
    <source>
        <dbReference type="Google" id="ProtNLM"/>
    </source>
</evidence>
<dbReference type="InterPro" id="IPR009057">
    <property type="entry name" value="Homeodomain-like_sf"/>
</dbReference>
<organism evidence="2 3">
    <name type="scientific">Anisodus tanguticus</name>
    <dbReference type="NCBI Taxonomy" id="243964"/>
    <lineage>
        <taxon>Eukaryota</taxon>
        <taxon>Viridiplantae</taxon>
        <taxon>Streptophyta</taxon>
        <taxon>Embryophyta</taxon>
        <taxon>Tracheophyta</taxon>
        <taxon>Spermatophyta</taxon>
        <taxon>Magnoliopsida</taxon>
        <taxon>eudicotyledons</taxon>
        <taxon>Gunneridae</taxon>
        <taxon>Pentapetalae</taxon>
        <taxon>asterids</taxon>
        <taxon>lamiids</taxon>
        <taxon>Solanales</taxon>
        <taxon>Solanaceae</taxon>
        <taxon>Solanoideae</taxon>
        <taxon>Hyoscyameae</taxon>
        <taxon>Anisodus</taxon>
    </lineage>
</organism>
<dbReference type="SUPFAM" id="SSF46689">
    <property type="entry name" value="Homeodomain-like"/>
    <property type="match status" value="1"/>
</dbReference>